<keyword evidence="2" id="KW-1185">Reference proteome</keyword>
<proteinExistence type="predicted"/>
<comment type="caution">
    <text evidence="1">The sequence shown here is derived from an EMBL/GenBank/DDBJ whole genome shotgun (WGS) entry which is preliminary data.</text>
</comment>
<dbReference type="Proteomes" id="UP000597444">
    <property type="component" value="Unassembled WGS sequence"/>
</dbReference>
<evidence type="ECO:0000313" key="2">
    <source>
        <dbReference type="Proteomes" id="UP000597444"/>
    </source>
</evidence>
<evidence type="ECO:0000313" key="1">
    <source>
        <dbReference type="EMBL" id="GHO95839.1"/>
    </source>
</evidence>
<gene>
    <name evidence="1" type="ORF">KSF_058870</name>
</gene>
<dbReference type="InterPro" id="IPR029058">
    <property type="entry name" value="AB_hydrolase_fold"/>
</dbReference>
<dbReference type="Gene3D" id="3.40.50.1820">
    <property type="entry name" value="alpha/beta hydrolase"/>
    <property type="match status" value="1"/>
</dbReference>
<dbReference type="AlphaFoldDB" id="A0A8J3IQ25"/>
<protein>
    <submittedName>
        <fullName evidence="1">Uncharacterized protein</fullName>
    </submittedName>
</protein>
<dbReference type="RefSeq" id="WP_220206498.1">
    <property type="nucleotide sequence ID" value="NZ_BNJK01000001.1"/>
</dbReference>
<dbReference type="EMBL" id="BNJK01000001">
    <property type="protein sequence ID" value="GHO95839.1"/>
    <property type="molecule type" value="Genomic_DNA"/>
</dbReference>
<name>A0A8J3IQ25_9CHLR</name>
<organism evidence="1 2">
    <name type="scientific">Reticulibacter mediterranei</name>
    <dbReference type="NCBI Taxonomy" id="2778369"/>
    <lineage>
        <taxon>Bacteria</taxon>
        <taxon>Bacillati</taxon>
        <taxon>Chloroflexota</taxon>
        <taxon>Ktedonobacteria</taxon>
        <taxon>Ktedonobacterales</taxon>
        <taxon>Reticulibacteraceae</taxon>
        <taxon>Reticulibacter</taxon>
    </lineage>
</organism>
<reference evidence="1" key="1">
    <citation type="submission" date="2020-10" db="EMBL/GenBank/DDBJ databases">
        <title>Taxonomic study of unclassified bacteria belonging to the class Ktedonobacteria.</title>
        <authorList>
            <person name="Yabe S."/>
            <person name="Wang C.M."/>
            <person name="Zheng Y."/>
            <person name="Sakai Y."/>
            <person name="Cavaletti L."/>
            <person name="Monciardini P."/>
            <person name="Donadio S."/>
        </authorList>
    </citation>
    <scope>NUCLEOTIDE SEQUENCE</scope>
    <source>
        <strain evidence="1">ID150040</strain>
    </source>
</reference>
<sequence length="210" mass="23338">MPPSASHRAAAGEPRIKACIANTLVVDCGEAARAGLKGLHNAQMIDLLFSILMRLSPAARWWFQHSQWTLGIRKPHEWPDAYTSFTLKGLESHFRNPRLFLFSEDDIVDAAASTSTIVVGLLDFILSLPCERSVHLFQRREGASSHCQMGGLSYAHAVIFRWLDQTICGKVCHVPSDPTAQQAFVEIFKKYGGEKGAKKAQEVLQHARLI</sequence>
<accession>A0A8J3IQ25</accession>